<proteinExistence type="predicted"/>
<organism evidence="1">
    <name type="scientific">Brugia malayi</name>
    <name type="common">Filarial nematode worm</name>
    <dbReference type="NCBI Taxonomy" id="6279"/>
    <lineage>
        <taxon>Eukaryota</taxon>
        <taxon>Metazoa</taxon>
        <taxon>Ecdysozoa</taxon>
        <taxon>Nematoda</taxon>
        <taxon>Chromadorea</taxon>
        <taxon>Rhabditida</taxon>
        <taxon>Spirurina</taxon>
        <taxon>Spiruromorpha</taxon>
        <taxon>Filarioidea</taxon>
        <taxon>Onchocercidae</taxon>
        <taxon>Brugia</taxon>
    </lineage>
</organism>
<accession>A0A1I9FZP5</accession>
<name>A0A1I9FZP5_BRUMA</name>
<reference evidence="1" key="1">
    <citation type="journal article" date="2007" name="Science">
        <title>Draft genome of the filarial nematode parasite Brugia malayi.</title>
        <authorList>
            <person name="Ghedin E."/>
            <person name="Wang S."/>
            <person name="Spiro D."/>
            <person name="Caler E."/>
            <person name="Zhao Q."/>
            <person name="Crabtree J."/>
            <person name="Allen J.E."/>
            <person name="Delcher A.L."/>
            <person name="Guiliano D.B."/>
            <person name="Miranda-Saavedra D."/>
            <person name="Angiuoli S.V."/>
            <person name="Creasy T."/>
            <person name="Amedeo P."/>
            <person name="Haas B."/>
            <person name="El-Sayed N.M."/>
            <person name="Wortman J.R."/>
            <person name="Feldblyum T."/>
            <person name="Tallon L."/>
            <person name="Schatz M."/>
            <person name="Shumway M."/>
            <person name="Koo H."/>
            <person name="Salzberg S.L."/>
            <person name="Schobel S."/>
            <person name="Pertea M."/>
            <person name="Pop M."/>
            <person name="White O."/>
            <person name="Barton G.J."/>
            <person name="Carlow C.K."/>
            <person name="Crawford M.J."/>
            <person name="Daub J."/>
            <person name="Dimmic M.W."/>
            <person name="Estes C.F."/>
            <person name="Foster J.M."/>
            <person name="Ganatra M."/>
            <person name="Gregory W.F."/>
            <person name="Johnson N.M."/>
            <person name="Jin J."/>
            <person name="Komuniecki R."/>
            <person name="Korf I."/>
            <person name="Kumar S."/>
            <person name="Laney S."/>
            <person name="Li B.W."/>
            <person name="Li W."/>
            <person name="Lindblom T.H."/>
            <person name="Lustigman S."/>
            <person name="Ma D."/>
            <person name="Maina C.V."/>
            <person name="Martin D.M."/>
            <person name="McCarter J.P."/>
            <person name="McReynolds L."/>
            <person name="Mitreva M."/>
            <person name="Nutman T.B."/>
            <person name="Parkinson J."/>
            <person name="Peregrin-Alvarez J.M."/>
            <person name="Poole C."/>
            <person name="Ren Q."/>
            <person name="Saunders L."/>
            <person name="Sluder A.E."/>
            <person name="Smith K."/>
            <person name="Stanke M."/>
            <person name="Unnasch T.R."/>
            <person name="Ware J."/>
            <person name="Wei A.D."/>
            <person name="Weil G."/>
            <person name="Williams D.J."/>
            <person name="Zhang Y."/>
            <person name="Williams S.A."/>
            <person name="Fraser-Liggett C."/>
            <person name="Slatko B."/>
            <person name="Blaxter M.L."/>
            <person name="Scott A.L."/>
        </authorList>
    </citation>
    <scope>NUCLEOTIDE SEQUENCE</scope>
    <source>
        <strain evidence="1">FR3</strain>
    </source>
</reference>
<gene>
    <name evidence="1" type="primary">Bm61</name>
    <name evidence="1" type="ORF">BM_Bm61</name>
</gene>
<reference evidence="1" key="2">
    <citation type="submission" date="2012-12" db="EMBL/GenBank/DDBJ databases">
        <authorList>
            <consortium name="WormBase Consortium"/>
            <person name="Ghedin E."/>
            <person name="Paulini M."/>
        </authorList>
    </citation>
    <scope>NUCLEOTIDE SEQUENCE</scope>
    <source>
        <strain evidence="1">FR3</strain>
    </source>
</reference>
<dbReference type="EMBL" id="LN855255">
    <property type="protein sequence ID" value="CDP90928.1"/>
    <property type="molecule type" value="Genomic_DNA"/>
</dbReference>
<protein>
    <submittedName>
        <fullName evidence="1">Bm61</fullName>
    </submittedName>
</protein>
<evidence type="ECO:0000313" key="1">
    <source>
        <dbReference type="EMBL" id="CDP90928.1"/>
    </source>
</evidence>
<sequence>MCVCVCVCRLRYQYRAMTIGCIPESRHAALLVAIAERCGIINSLMRGWMTAALMASSFS</sequence>
<dbReference type="AlphaFoldDB" id="A0A1I9FZP5"/>